<dbReference type="SMART" id="SM00225">
    <property type="entry name" value="BTB"/>
    <property type="match status" value="1"/>
</dbReference>
<dbReference type="SUPFAM" id="SSF54695">
    <property type="entry name" value="POZ domain"/>
    <property type="match status" value="1"/>
</dbReference>
<organism evidence="2 3">
    <name type="scientific">Suillus luteus UH-Slu-Lm8-n1</name>
    <dbReference type="NCBI Taxonomy" id="930992"/>
    <lineage>
        <taxon>Eukaryota</taxon>
        <taxon>Fungi</taxon>
        <taxon>Dikarya</taxon>
        <taxon>Basidiomycota</taxon>
        <taxon>Agaricomycotina</taxon>
        <taxon>Agaricomycetes</taxon>
        <taxon>Agaricomycetidae</taxon>
        <taxon>Boletales</taxon>
        <taxon>Suillineae</taxon>
        <taxon>Suillaceae</taxon>
        <taxon>Suillus</taxon>
    </lineage>
</organism>
<reference evidence="3" key="2">
    <citation type="submission" date="2015-01" db="EMBL/GenBank/DDBJ databases">
        <title>Evolutionary Origins and Diversification of the Mycorrhizal Mutualists.</title>
        <authorList>
            <consortium name="DOE Joint Genome Institute"/>
            <consortium name="Mycorrhizal Genomics Consortium"/>
            <person name="Kohler A."/>
            <person name="Kuo A."/>
            <person name="Nagy L.G."/>
            <person name="Floudas D."/>
            <person name="Copeland A."/>
            <person name="Barry K.W."/>
            <person name="Cichocki N."/>
            <person name="Veneault-Fourrey C."/>
            <person name="LaButti K."/>
            <person name="Lindquist E.A."/>
            <person name="Lipzen A."/>
            <person name="Lundell T."/>
            <person name="Morin E."/>
            <person name="Murat C."/>
            <person name="Riley R."/>
            <person name="Ohm R."/>
            <person name="Sun H."/>
            <person name="Tunlid A."/>
            <person name="Henrissat B."/>
            <person name="Grigoriev I.V."/>
            <person name="Hibbett D.S."/>
            <person name="Martin F."/>
        </authorList>
    </citation>
    <scope>NUCLEOTIDE SEQUENCE [LARGE SCALE GENOMIC DNA]</scope>
    <source>
        <strain evidence="3">UH-Slu-Lm8-n1</strain>
    </source>
</reference>
<dbReference type="AlphaFoldDB" id="A0A0D0BFW0"/>
<dbReference type="InterPro" id="IPR000210">
    <property type="entry name" value="BTB/POZ_dom"/>
</dbReference>
<dbReference type="InParanoid" id="A0A0D0BFW0"/>
<feature type="domain" description="BTB" evidence="1">
    <location>
        <begin position="14"/>
        <end position="90"/>
    </location>
</feature>
<evidence type="ECO:0000259" key="1">
    <source>
        <dbReference type="PROSITE" id="PS50097"/>
    </source>
</evidence>
<evidence type="ECO:0000313" key="3">
    <source>
        <dbReference type="Proteomes" id="UP000054485"/>
    </source>
</evidence>
<dbReference type="Pfam" id="PF00651">
    <property type="entry name" value="BTB"/>
    <property type="match status" value="1"/>
</dbReference>
<name>A0A0D0BFW0_9AGAM</name>
<dbReference type="HOGENOM" id="CLU_052397_0_0_1"/>
<accession>A0A0D0BFW0</accession>
<dbReference type="STRING" id="930992.A0A0D0BFW0"/>
<dbReference type="OrthoDB" id="6359816at2759"/>
<protein>
    <recommendedName>
        <fullName evidence="1">BTB domain-containing protein</fullName>
    </recommendedName>
</protein>
<evidence type="ECO:0000313" key="2">
    <source>
        <dbReference type="EMBL" id="KIK42178.1"/>
    </source>
</evidence>
<dbReference type="Proteomes" id="UP000054485">
    <property type="component" value="Unassembled WGS sequence"/>
</dbReference>
<proteinExistence type="predicted"/>
<dbReference type="EMBL" id="KN835246">
    <property type="protein sequence ID" value="KIK42178.1"/>
    <property type="molecule type" value="Genomic_DNA"/>
</dbReference>
<dbReference type="Gene3D" id="3.30.710.10">
    <property type="entry name" value="Potassium Channel Kv1.1, Chain A"/>
    <property type="match status" value="1"/>
</dbReference>
<sequence length="304" mass="34336">MPGIAKAPFNNTKADIILCSSDNVYFRVFRCMLALTSPFFEAMFDLPQPKRNHSDDETFDGLDVIRVLETSRTLDMLLRFCYPAAVKDPGLEDMNDVEEVLEAAMKYGMEDVEERVRKAMVAPSHLESNPVHVLAIACRFGLVPEAKAAARYSLRHTAPTKDALTTARLPDNVIQGLVMYRSRCSQAAKTLCDNLDWLKQSQTYSFYEWWTNCCPCSSKADVRYLTHGTYPREWWADYMDKTSVALEESPCGAALMKNLAEAVERASSCPSCRRRAQDQMVHFTGTFARELDKVIAEITLDIAI</sequence>
<dbReference type="InterPro" id="IPR011333">
    <property type="entry name" value="SKP1/BTB/POZ_sf"/>
</dbReference>
<keyword evidence="3" id="KW-1185">Reference proteome</keyword>
<reference evidence="2 3" key="1">
    <citation type="submission" date="2014-04" db="EMBL/GenBank/DDBJ databases">
        <authorList>
            <consortium name="DOE Joint Genome Institute"/>
            <person name="Kuo A."/>
            <person name="Ruytinx J."/>
            <person name="Rineau F."/>
            <person name="Colpaert J."/>
            <person name="Kohler A."/>
            <person name="Nagy L.G."/>
            <person name="Floudas D."/>
            <person name="Copeland A."/>
            <person name="Barry K.W."/>
            <person name="Cichocki N."/>
            <person name="Veneault-Fourrey C."/>
            <person name="LaButti K."/>
            <person name="Lindquist E.A."/>
            <person name="Lipzen A."/>
            <person name="Lundell T."/>
            <person name="Morin E."/>
            <person name="Murat C."/>
            <person name="Sun H."/>
            <person name="Tunlid A."/>
            <person name="Henrissat B."/>
            <person name="Grigoriev I.V."/>
            <person name="Hibbett D.S."/>
            <person name="Martin F."/>
            <person name="Nordberg H.P."/>
            <person name="Cantor M.N."/>
            <person name="Hua S.X."/>
        </authorList>
    </citation>
    <scope>NUCLEOTIDE SEQUENCE [LARGE SCALE GENOMIC DNA]</scope>
    <source>
        <strain evidence="2 3">UH-Slu-Lm8-n1</strain>
    </source>
</reference>
<gene>
    <name evidence="2" type="ORF">CY34DRAFT_805239</name>
</gene>
<dbReference type="CDD" id="cd18186">
    <property type="entry name" value="BTB_POZ_ZBTB_KLHL-like"/>
    <property type="match status" value="1"/>
</dbReference>
<dbReference type="PROSITE" id="PS50097">
    <property type="entry name" value="BTB"/>
    <property type="match status" value="1"/>
</dbReference>